<name>A0A366LU07_9ACTN</name>
<dbReference type="SUPFAM" id="SSF51230">
    <property type="entry name" value="Single hybrid motif"/>
    <property type="match status" value="1"/>
</dbReference>
<sequence length="252" mass="26154">MIQFRSEAMARAQAPDVLDQPVRLTGPRTWLVLAALALVVVVGAVWAFTGTLHTSVNARGLLTLPRGGFPIQAIRGGQVSEVFVKPGGVVPRDGRVAAVRSGGATVVVRSPAQGRVFSVPVRHGQVVRAGETLAVAEYAGGPDDRPVAVLFVPTGQAADVRAGGRVDLTMEPAAGASGILRGRVKAVDPAIWTSKDVAAFVGDEGMARLVSGPGPVHRVTVELTRASTTPPRTPVTGAILSPPTRPIDWILP</sequence>
<evidence type="ECO:0000259" key="2">
    <source>
        <dbReference type="Pfam" id="PF00364"/>
    </source>
</evidence>
<dbReference type="RefSeq" id="WP_113983713.1">
    <property type="nucleotide sequence ID" value="NZ_QMEY01000014.1"/>
</dbReference>
<dbReference type="InterPro" id="IPR011053">
    <property type="entry name" value="Single_hybrid_motif"/>
</dbReference>
<dbReference type="AlphaFoldDB" id="A0A366LU07"/>
<keyword evidence="1" id="KW-1133">Transmembrane helix</keyword>
<evidence type="ECO:0000313" key="4">
    <source>
        <dbReference type="Proteomes" id="UP000253303"/>
    </source>
</evidence>
<dbReference type="InterPro" id="IPR000089">
    <property type="entry name" value="Biotin_lipoyl"/>
</dbReference>
<keyword evidence="1" id="KW-0472">Membrane</keyword>
<dbReference type="EMBL" id="QMEY01000014">
    <property type="protein sequence ID" value="RBQ16849.1"/>
    <property type="molecule type" value="Genomic_DNA"/>
</dbReference>
<feature type="domain" description="Lipoyl-binding" evidence="2">
    <location>
        <begin position="74"/>
        <end position="134"/>
    </location>
</feature>
<reference evidence="3 4" key="1">
    <citation type="submission" date="2018-06" db="EMBL/GenBank/DDBJ databases">
        <title>Sphaerisporangium craniellae sp. nov., isolated from a marine sponge in the South China Sea.</title>
        <authorList>
            <person name="Li L."/>
        </authorList>
    </citation>
    <scope>NUCLEOTIDE SEQUENCE [LARGE SCALE GENOMIC DNA]</scope>
    <source>
        <strain evidence="3 4">LHW63015</strain>
    </source>
</reference>
<keyword evidence="1" id="KW-0812">Transmembrane</keyword>
<accession>A0A366LU07</accession>
<gene>
    <name evidence="3" type="ORF">DP939_27670</name>
</gene>
<evidence type="ECO:0000313" key="3">
    <source>
        <dbReference type="EMBL" id="RBQ16849.1"/>
    </source>
</evidence>
<dbReference type="Gene3D" id="2.40.50.100">
    <property type="match status" value="1"/>
</dbReference>
<protein>
    <recommendedName>
        <fullName evidence="2">Lipoyl-binding domain-containing protein</fullName>
    </recommendedName>
</protein>
<proteinExistence type="predicted"/>
<feature type="transmembrane region" description="Helical" evidence="1">
    <location>
        <begin position="30"/>
        <end position="49"/>
    </location>
</feature>
<dbReference type="Pfam" id="PF00364">
    <property type="entry name" value="Biotin_lipoyl"/>
    <property type="match status" value="1"/>
</dbReference>
<evidence type="ECO:0000256" key="1">
    <source>
        <dbReference type="SAM" id="Phobius"/>
    </source>
</evidence>
<organism evidence="3 4">
    <name type="scientific">Spongiactinospora rosea</name>
    <dbReference type="NCBI Taxonomy" id="2248750"/>
    <lineage>
        <taxon>Bacteria</taxon>
        <taxon>Bacillati</taxon>
        <taxon>Actinomycetota</taxon>
        <taxon>Actinomycetes</taxon>
        <taxon>Streptosporangiales</taxon>
        <taxon>Streptosporangiaceae</taxon>
        <taxon>Spongiactinospora</taxon>
    </lineage>
</organism>
<dbReference type="Proteomes" id="UP000253303">
    <property type="component" value="Unassembled WGS sequence"/>
</dbReference>
<dbReference type="OrthoDB" id="3516536at2"/>
<comment type="caution">
    <text evidence="3">The sequence shown here is derived from an EMBL/GenBank/DDBJ whole genome shotgun (WGS) entry which is preliminary data.</text>
</comment>
<keyword evidence="4" id="KW-1185">Reference proteome</keyword>